<dbReference type="GO" id="GO:0046872">
    <property type="term" value="F:metal ion binding"/>
    <property type="evidence" value="ECO:0007669"/>
    <property type="project" value="InterPro"/>
</dbReference>
<gene>
    <name evidence="3" type="ordered locus">MTR_1g051360</name>
    <name evidence="4" type="ORF">MtrunA17_Chr1g0172441</name>
</gene>
<dbReference type="EMBL" id="CM001217">
    <property type="protein sequence ID" value="KEH41479.1"/>
    <property type="molecule type" value="Genomic_DNA"/>
</dbReference>
<evidence type="ECO:0000313" key="3">
    <source>
        <dbReference type="EMBL" id="KEH41479.1"/>
    </source>
</evidence>
<feature type="transmembrane region" description="Helical" evidence="1">
    <location>
        <begin position="6"/>
        <end position="24"/>
    </location>
</feature>
<dbReference type="InterPro" id="IPR009810">
    <property type="entry name" value="Nodulin_late_dom"/>
</dbReference>
<feature type="domain" description="Late nodulin" evidence="2">
    <location>
        <begin position="1"/>
        <end position="54"/>
    </location>
</feature>
<evidence type="ECO:0000259" key="2">
    <source>
        <dbReference type="Pfam" id="PF07127"/>
    </source>
</evidence>
<name>A0A072VHI2_MEDTR</name>
<reference evidence="3 6" key="2">
    <citation type="journal article" date="2014" name="BMC Genomics">
        <title>An improved genome release (version Mt4.0) for the model legume Medicago truncatula.</title>
        <authorList>
            <person name="Tang H."/>
            <person name="Krishnakumar V."/>
            <person name="Bidwell S."/>
            <person name="Rosen B."/>
            <person name="Chan A."/>
            <person name="Zhou S."/>
            <person name="Gentzbittel L."/>
            <person name="Childs K.L."/>
            <person name="Yandell M."/>
            <person name="Gundlach H."/>
            <person name="Mayer K.F."/>
            <person name="Schwartz D.C."/>
            <person name="Town C.D."/>
        </authorList>
    </citation>
    <scope>GENOME REANNOTATION</scope>
    <source>
        <strain evidence="3">A17</strain>
        <strain evidence="5 6">cv. Jemalong A17</strain>
    </source>
</reference>
<dbReference type="HOGENOM" id="CLU_181053_0_2_1"/>
<evidence type="ECO:0000313" key="5">
    <source>
        <dbReference type="EnsemblPlants" id="KEH41479"/>
    </source>
</evidence>
<dbReference type="Pfam" id="PF07127">
    <property type="entry name" value="Nodulin_late"/>
    <property type="match status" value="1"/>
</dbReference>
<organism evidence="3 6">
    <name type="scientific">Medicago truncatula</name>
    <name type="common">Barrel medic</name>
    <name type="synonym">Medicago tribuloides</name>
    <dbReference type="NCBI Taxonomy" id="3880"/>
    <lineage>
        <taxon>Eukaryota</taxon>
        <taxon>Viridiplantae</taxon>
        <taxon>Streptophyta</taxon>
        <taxon>Embryophyta</taxon>
        <taxon>Tracheophyta</taxon>
        <taxon>Spermatophyta</taxon>
        <taxon>Magnoliopsida</taxon>
        <taxon>eudicotyledons</taxon>
        <taxon>Gunneridae</taxon>
        <taxon>Pentapetalae</taxon>
        <taxon>rosids</taxon>
        <taxon>fabids</taxon>
        <taxon>Fabales</taxon>
        <taxon>Fabaceae</taxon>
        <taxon>Papilionoideae</taxon>
        <taxon>50 kb inversion clade</taxon>
        <taxon>NPAAA clade</taxon>
        <taxon>Hologalegina</taxon>
        <taxon>IRL clade</taxon>
        <taxon>Trifolieae</taxon>
        <taxon>Medicago</taxon>
    </lineage>
</organism>
<keyword evidence="1" id="KW-1133">Transmembrane helix</keyword>
<dbReference type="Gramene" id="rna2718">
    <property type="protein sequence ID" value="RHN79032.1"/>
    <property type="gene ID" value="gene2718"/>
</dbReference>
<protein>
    <submittedName>
        <fullName evidence="3">Nodule Cysteine-Rich (NCR) secreted peptide</fullName>
    </submittedName>
    <submittedName>
        <fullName evidence="4">Putative Late nodulin</fullName>
    </submittedName>
</protein>
<accession>A0A072VHI2</accession>
<reference evidence="3 6" key="1">
    <citation type="journal article" date="2011" name="Nature">
        <title>The Medicago genome provides insight into the evolution of rhizobial symbioses.</title>
        <authorList>
            <person name="Young N.D."/>
            <person name="Debelle F."/>
            <person name="Oldroyd G.E."/>
            <person name="Geurts R."/>
            <person name="Cannon S.B."/>
            <person name="Udvardi M.K."/>
            <person name="Benedito V.A."/>
            <person name="Mayer K.F."/>
            <person name="Gouzy J."/>
            <person name="Schoof H."/>
            <person name="Van de Peer Y."/>
            <person name="Proost S."/>
            <person name="Cook D.R."/>
            <person name="Meyers B.C."/>
            <person name="Spannagl M."/>
            <person name="Cheung F."/>
            <person name="De Mita S."/>
            <person name="Krishnakumar V."/>
            <person name="Gundlach H."/>
            <person name="Zhou S."/>
            <person name="Mudge J."/>
            <person name="Bharti A.K."/>
            <person name="Murray J.D."/>
            <person name="Naoumkina M.A."/>
            <person name="Rosen B."/>
            <person name="Silverstein K.A."/>
            <person name="Tang H."/>
            <person name="Rombauts S."/>
            <person name="Zhao P.X."/>
            <person name="Zhou P."/>
            <person name="Barbe V."/>
            <person name="Bardou P."/>
            <person name="Bechner M."/>
            <person name="Bellec A."/>
            <person name="Berger A."/>
            <person name="Berges H."/>
            <person name="Bidwell S."/>
            <person name="Bisseling T."/>
            <person name="Choisne N."/>
            <person name="Couloux A."/>
            <person name="Denny R."/>
            <person name="Deshpande S."/>
            <person name="Dai X."/>
            <person name="Doyle J.J."/>
            <person name="Dudez A.M."/>
            <person name="Farmer A.D."/>
            <person name="Fouteau S."/>
            <person name="Franken C."/>
            <person name="Gibelin C."/>
            <person name="Gish J."/>
            <person name="Goldstein S."/>
            <person name="Gonzalez A.J."/>
            <person name="Green P.J."/>
            <person name="Hallab A."/>
            <person name="Hartog M."/>
            <person name="Hua A."/>
            <person name="Humphray S.J."/>
            <person name="Jeong D.H."/>
            <person name="Jing Y."/>
            <person name="Jocker A."/>
            <person name="Kenton S.M."/>
            <person name="Kim D.J."/>
            <person name="Klee K."/>
            <person name="Lai H."/>
            <person name="Lang C."/>
            <person name="Lin S."/>
            <person name="Macmil S.L."/>
            <person name="Magdelenat G."/>
            <person name="Matthews L."/>
            <person name="McCorrison J."/>
            <person name="Monaghan E.L."/>
            <person name="Mun J.H."/>
            <person name="Najar F.Z."/>
            <person name="Nicholson C."/>
            <person name="Noirot C."/>
            <person name="O'Bleness M."/>
            <person name="Paule C.R."/>
            <person name="Poulain J."/>
            <person name="Prion F."/>
            <person name="Qin B."/>
            <person name="Qu C."/>
            <person name="Retzel E.F."/>
            <person name="Riddle C."/>
            <person name="Sallet E."/>
            <person name="Samain S."/>
            <person name="Samson N."/>
            <person name="Sanders I."/>
            <person name="Saurat O."/>
            <person name="Scarpelli C."/>
            <person name="Schiex T."/>
            <person name="Segurens B."/>
            <person name="Severin A.J."/>
            <person name="Sherrier D.J."/>
            <person name="Shi R."/>
            <person name="Sims S."/>
            <person name="Singer S.R."/>
            <person name="Sinharoy S."/>
            <person name="Sterck L."/>
            <person name="Viollet A."/>
            <person name="Wang B.B."/>
            <person name="Wang K."/>
            <person name="Wang M."/>
            <person name="Wang X."/>
            <person name="Warfsmann J."/>
            <person name="Weissenbach J."/>
            <person name="White D.D."/>
            <person name="White J.D."/>
            <person name="Wiley G.B."/>
            <person name="Wincker P."/>
            <person name="Xing Y."/>
            <person name="Yang L."/>
            <person name="Yao Z."/>
            <person name="Ying F."/>
            <person name="Zhai J."/>
            <person name="Zhou L."/>
            <person name="Zuber A."/>
            <person name="Denarie J."/>
            <person name="Dixon R.A."/>
            <person name="May G.D."/>
            <person name="Schwartz D.C."/>
            <person name="Rogers J."/>
            <person name="Quetier F."/>
            <person name="Town C.D."/>
            <person name="Roe B.A."/>
        </authorList>
    </citation>
    <scope>NUCLEOTIDE SEQUENCE [LARGE SCALE GENOMIC DNA]</scope>
    <source>
        <strain evidence="3">A17</strain>
        <strain evidence="5 6">cv. Jemalong A17</strain>
    </source>
</reference>
<evidence type="ECO:0000313" key="6">
    <source>
        <dbReference type="Proteomes" id="UP000002051"/>
    </source>
</evidence>
<keyword evidence="1" id="KW-0472">Membrane</keyword>
<reference evidence="5" key="3">
    <citation type="submission" date="2015-04" db="UniProtKB">
        <authorList>
            <consortium name="EnsemblPlants"/>
        </authorList>
    </citation>
    <scope>IDENTIFICATION</scope>
    <source>
        <strain evidence="5">cv. Jemalong A17</strain>
    </source>
</reference>
<evidence type="ECO:0000313" key="4">
    <source>
        <dbReference type="EMBL" id="RHN79032.1"/>
    </source>
</evidence>
<dbReference type="EnsemblPlants" id="KEH41479">
    <property type="protein sequence ID" value="KEH41479"/>
    <property type="gene ID" value="MTR_1g051360"/>
</dbReference>
<evidence type="ECO:0000256" key="1">
    <source>
        <dbReference type="SAM" id="Phobius"/>
    </source>
</evidence>
<dbReference type="AlphaFoldDB" id="A0A072VHI2"/>
<proteinExistence type="predicted"/>
<dbReference type="Proteomes" id="UP000265566">
    <property type="component" value="Chromosome 1"/>
</dbReference>
<dbReference type="EMBL" id="PSQE01000001">
    <property type="protein sequence ID" value="RHN79032.1"/>
    <property type="molecule type" value="Genomic_DNA"/>
</dbReference>
<keyword evidence="1" id="KW-0812">Transmembrane</keyword>
<sequence>MAEIVKYVYVIIIFLSLFLVAMNIEGKFHRCFKDSECLNLLYCRTPLKPKCMYRTFCKCKVVFTSNVYVLT</sequence>
<keyword evidence="6" id="KW-1185">Reference proteome</keyword>
<dbReference type="Proteomes" id="UP000002051">
    <property type="component" value="Unassembled WGS sequence"/>
</dbReference>
<reference evidence="4" key="4">
    <citation type="journal article" date="2018" name="Nat. Plants">
        <title>Whole-genome landscape of Medicago truncatula symbiotic genes.</title>
        <authorList>
            <person name="Pecrix Y."/>
            <person name="Gamas P."/>
            <person name="Carrere S."/>
        </authorList>
    </citation>
    <scope>NUCLEOTIDE SEQUENCE</scope>
    <source>
        <tissue evidence="4">Leaves</tissue>
    </source>
</reference>